<keyword evidence="1" id="KW-0378">Hydrolase</keyword>
<dbReference type="PANTHER" id="PTHR48081:SF33">
    <property type="entry name" value="KYNURENINE FORMAMIDASE"/>
    <property type="match status" value="1"/>
</dbReference>
<dbReference type="CTD" id="6757173"/>
<dbReference type="PANTHER" id="PTHR48081">
    <property type="entry name" value="AB HYDROLASE SUPERFAMILY PROTEIN C4A8.06C"/>
    <property type="match status" value="1"/>
</dbReference>
<dbReference type="KEGG" id="tad:TRIADDRAFT_59917"/>
<dbReference type="GeneID" id="6757173"/>
<dbReference type="PhylomeDB" id="B3S6T1"/>
<dbReference type="Pfam" id="PF20434">
    <property type="entry name" value="BD-FAE"/>
    <property type="match status" value="1"/>
</dbReference>
<dbReference type="Gene3D" id="3.40.50.1820">
    <property type="entry name" value="alpha/beta hydrolase"/>
    <property type="match status" value="1"/>
</dbReference>
<name>B3S6T1_TRIAD</name>
<evidence type="ECO:0000313" key="4">
    <source>
        <dbReference type="Proteomes" id="UP000009022"/>
    </source>
</evidence>
<dbReference type="OrthoDB" id="433474at2759"/>
<dbReference type="InterPro" id="IPR049492">
    <property type="entry name" value="BD-FAE-like_dom"/>
</dbReference>
<reference evidence="3 4" key="1">
    <citation type="journal article" date="2008" name="Nature">
        <title>The Trichoplax genome and the nature of placozoans.</title>
        <authorList>
            <person name="Srivastava M."/>
            <person name="Begovic E."/>
            <person name="Chapman J."/>
            <person name="Putnam N.H."/>
            <person name="Hellsten U."/>
            <person name="Kawashima T."/>
            <person name="Kuo A."/>
            <person name="Mitros T."/>
            <person name="Salamov A."/>
            <person name="Carpenter M.L."/>
            <person name="Signorovitch A.Y."/>
            <person name="Moreno M.A."/>
            <person name="Kamm K."/>
            <person name="Grimwood J."/>
            <person name="Schmutz J."/>
            <person name="Shapiro H."/>
            <person name="Grigoriev I.V."/>
            <person name="Buss L.W."/>
            <person name="Schierwater B."/>
            <person name="Dellaporta S.L."/>
            <person name="Rokhsar D.S."/>
        </authorList>
    </citation>
    <scope>NUCLEOTIDE SEQUENCE [LARGE SCALE GENOMIC DNA]</scope>
    <source>
        <strain evidence="3 4">Grell-BS-1999</strain>
    </source>
</reference>
<evidence type="ECO:0000313" key="3">
    <source>
        <dbReference type="EMBL" id="EDV21676.1"/>
    </source>
</evidence>
<organism evidence="3 4">
    <name type="scientific">Trichoplax adhaerens</name>
    <name type="common">Trichoplax reptans</name>
    <dbReference type="NCBI Taxonomy" id="10228"/>
    <lineage>
        <taxon>Eukaryota</taxon>
        <taxon>Metazoa</taxon>
        <taxon>Placozoa</taxon>
        <taxon>Uniplacotomia</taxon>
        <taxon>Trichoplacea</taxon>
        <taxon>Trichoplacidae</taxon>
        <taxon>Trichoplax</taxon>
    </lineage>
</organism>
<dbReference type="EMBL" id="DS985252">
    <property type="protein sequence ID" value="EDV21676.1"/>
    <property type="molecule type" value="Genomic_DNA"/>
</dbReference>
<feature type="domain" description="BD-FAE-like" evidence="2">
    <location>
        <begin position="94"/>
        <end position="315"/>
    </location>
</feature>
<dbReference type="InParanoid" id="B3S6T1"/>
<dbReference type="RefSeq" id="XP_002115824.1">
    <property type="nucleotide sequence ID" value="XM_002115788.1"/>
</dbReference>
<dbReference type="eggNOG" id="KOG1516">
    <property type="taxonomic scope" value="Eukaryota"/>
</dbReference>
<dbReference type="InterPro" id="IPR029058">
    <property type="entry name" value="AB_hydrolase_fold"/>
</dbReference>
<evidence type="ECO:0000256" key="1">
    <source>
        <dbReference type="ARBA" id="ARBA00022801"/>
    </source>
</evidence>
<proteinExistence type="predicted"/>
<gene>
    <name evidence="3" type="ORF">TRIADDRAFT_59917</name>
</gene>
<dbReference type="STRING" id="10228.B3S6T1"/>
<dbReference type="InterPro" id="IPR050300">
    <property type="entry name" value="GDXG_lipolytic_enzyme"/>
</dbReference>
<dbReference type="GO" id="GO:0016787">
    <property type="term" value="F:hydrolase activity"/>
    <property type="evidence" value="ECO:0007669"/>
    <property type="project" value="UniProtKB-KW"/>
</dbReference>
<dbReference type="Proteomes" id="UP000009022">
    <property type="component" value="Unassembled WGS sequence"/>
</dbReference>
<dbReference type="SUPFAM" id="SSF53474">
    <property type="entry name" value="alpha/beta-Hydrolases"/>
    <property type="match status" value="1"/>
</dbReference>
<evidence type="ECO:0000259" key="2">
    <source>
        <dbReference type="Pfam" id="PF20434"/>
    </source>
</evidence>
<keyword evidence="4" id="KW-1185">Reference proteome</keyword>
<dbReference type="OMA" id="MDHYQHE"/>
<accession>B3S6T1</accession>
<dbReference type="HOGENOM" id="CLU_012494_2_5_1"/>
<dbReference type="AlphaFoldDB" id="B3S6T1"/>
<sequence length="368" mass="42459">MVAEVLSIIVNYNYGWPTSPPFKRPYLRALNPIKILQINREILYYILSFRHINLYFMWKKLYNTAKPPHLYKDIPYSLNGCRLDIHRSEESVQNNNTLRPIVIYIYGGAWMFGSKQMYCVLAANLANLTGCVVCCPNYLLVNKGNVVHMLQDLKDCTRWLIDHGKEYGGDPENILFVGHSSGAHLSILNLIELISQSYWNTESNNIVRKIKGVIALAGVYDIPQHLLYEIGRGVEDVSGMYRAMLGVTGLKRYSPYYLVQDMLSRSENTSRICNIFGISNFSSQEKDSSLWPHIILLHGENDTTVPVQQSEKFYQVVKELDVTIEYCELKHLDHTNYIIDMMNANYQIHKIISEIITPNVQKIILRER</sequence>
<protein>
    <recommendedName>
        <fullName evidence="2">BD-FAE-like domain-containing protein</fullName>
    </recommendedName>
</protein>